<dbReference type="GO" id="GO:0001522">
    <property type="term" value="P:pseudouridine synthesis"/>
    <property type="evidence" value="ECO:0007669"/>
    <property type="project" value="InterPro"/>
</dbReference>
<dbReference type="InterPro" id="IPR020103">
    <property type="entry name" value="PsdUridine_synth_cat_dom_sf"/>
</dbReference>
<dbReference type="Proteomes" id="UP000626109">
    <property type="component" value="Unassembled WGS sequence"/>
</dbReference>
<dbReference type="AlphaFoldDB" id="A0A813LIZ6"/>
<dbReference type="SUPFAM" id="SSF55120">
    <property type="entry name" value="Pseudouridine synthase"/>
    <property type="match status" value="1"/>
</dbReference>
<accession>A0A813LIZ6</accession>
<dbReference type="GO" id="GO:0009982">
    <property type="term" value="F:pseudouridine synthase activity"/>
    <property type="evidence" value="ECO:0007669"/>
    <property type="project" value="InterPro"/>
</dbReference>
<evidence type="ECO:0000313" key="2">
    <source>
        <dbReference type="Proteomes" id="UP000626109"/>
    </source>
</evidence>
<sequence>MFSCHLLPGCQDNLSTPLRTVEFAAGLHWLRSTWYISPPVSFRSLASHDAKPGVNGHDDKQGTEGWELMLLRAKPLTGRLHRIKVQLSIIDRPLVGNLNYGAQSLDPVSGSFSTAAASSCAIWRASFVAESKLPQELKGIFAELQHILQTKPEDKCQ</sequence>
<comment type="caution">
    <text evidence="1">The sequence shown here is derived from an EMBL/GenBank/DDBJ whole genome shotgun (WGS) entry which is preliminary data.</text>
</comment>
<dbReference type="EMBL" id="CAJNNW010035042">
    <property type="protein sequence ID" value="CAE8725288.1"/>
    <property type="molecule type" value="Genomic_DNA"/>
</dbReference>
<protein>
    <submittedName>
        <fullName evidence="1">Uncharacterized protein</fullName>
    </submittedName>
</protein>
<dbReference type="Gene3D" id="3.30.2350.10">
    <property type="entry name" value="Pseudouridine synthase"/>
    <property type="match status" value="1"/>
</dbReference>
<dbReference type="GO" id="GO:0003723">
    <property type="term" value="F:RNA binding"/>
    <property type="evidence" value="ECO:0007669"/>
    <property type="project" value="InterPro"/>
</dbReference>
<name>A0A813LIZ6_POLGL</name>
<reference evidence="1" key="1">
    <citation type="submission" date="2021-02" db="EMBL/GenBank/DDBJ databases">
        <authorList>
            <person name="Dougan E. K."/>
            <person name="Rhodes N."/>
            <person name="Thang M."/>
            <person name="Chan C."/>
        </authorList>
    </citation>
    <scope>NUCLEOTIDE SEQUENCE</scope>
</reference>
<gene>
    <name evidence="1" type="ORF">PGLA2088_LOCUS44059</name>
</gene>
<evidence type="ECO:0000313" key="1">
    <source>
        <dbReference type="EMBL" id="CAE8725288.1"/>
    </source>
</evidence>
<organism evidence="1 2">
    <name type="scientific">Polarella glacialis</name>
    <name type="common">Dinoflagellate</name>
    <dbReference type="NCBI Taxonomy" id="89957"/>
    <lineage>
        <taxon>Eukaryota</taxon>
        <taxon>Sar</taxon>
        <taxon>Alveolata</taxon>
        <taxon>Dinophyceae</taxon>
        <taxon>Suessiales</taxon>
        <taxon>Suessiaceae</taxon>
        <taxon>Polarella</taxon>
    </lineage>
</organism>
<proteinExistence type="predicted"/>